<dbReference type="InterPro" id="IPR000058">
    <property type="entry name" value="Znf_AN1"/>
</dbReference>
<comment type="caution">
    <text evidence="7">The sequence shown here is derived from an EMBL/GenBank/DDBJ whole genome shotgun (WGS) entry which is preliminary data.</text>
</comment>
<dbReference type="Proteomes" id="UP000678393">
    <property type="component" value="Unassembled WGS sequence"/>
</dbReference>
<protein>
    <recommendedName>
        <fullName evidence="6">AN1-type domain-containing protein</fullName>
    </recommendedName>
</protein>
<dbReference type="AlphaFoldDB" id="A0A8S3ZGM8"/>
<sequence length="474" mass="50697">DDDDDDDDVQSRETLEENSKMKEKMDQLRINMEKISLTKKKKHLKAPSPGPGPHSSVARMRLRGLTSAGRSPSATLAQTLNKNMCLPPVGHTFVGSQIAEVDASSGATSSYSVAVNTLAQTAAAGESEPSLLAVTTKAAALSITTADASVLDKSESAASQAEVVTVTSSEMSDDIGAEGGITTSNTTTTYVSATDVPPLIPHPPFGGTSLRRGLLRLSGLSETAHNFTAASARRHEALSVLETLQEARSLNHPHFLGGTDDENSKMPGKRKVSEKWNSSTAGHAVCGDPYKRSPISSRKDFVLDSFLRPATTARRKDFTLGGLNSSETCAMSGILRQASIEKIGSSHIGSIVNSASKSRLGGYGGVQESGRISTPENHLLSARLQRVPAVGERQRISPTHRLPPMKAKKKQKRCLICGKKTGLATSYQCRCGNNFCASHRYAESHDCTFDYKTEGRKLLEQNNPLVSAPKLPKI</sequence>
<dbReference type="PROSITE" id="PS51039">
    <property type="entry name" value="ZF_AN1"/>
    <property type="match status" value="1"/>
</dbReference>
<dbReference type="OrthoDB" id="756206at2759"/>
<dbReference type="GO" id="GO:0008270">
    <property type="term" value="F:zinc ion binding"/>
    <property type="evidence" value="ECO:0007669"/>
    <property type="project" value="UniProtKB-KW"/>
</dbReference>
<feature type="compositionally biased region" description="Basic and acidic residues" evidence="5">
    <location>
        <begin position="9"/>
        <end position="24"/>
    </location>
</feature>
<keyword evidence="2 4" id="KW-0863">Zinc-finger</keyword>
<dbReference type="SUPFAM" id="SSF118310">
    <property type="entry name" value="AN1-like Zinc finger"/>
    <property type="match status" value="1"/>
</dbReference>
<gene>
    <name evidence="7" type="ORF">CUNI_LOCUS14007</name>
</gene>
<keyword evidence="3" id="KW-0862">Zinc</keyword>
<organism evidence="7 8">
    <name type="scientific">Candidula unifasciata</name>
    <dbReference type="NCBI Taxonomy" id="100452"/>
    <lineage>
        <taxon>Eukaryota</taxon>
        <taxon>Metazoa</taxon>
        <taxon>Spiralia</taxon>
        <taxon>Lophotrochozoa</taxon>
        <taxon>Mollusca</taxon>
        <taxon>Gastropoda</taxon>
        <taxon>Heterobranchia</taxon>
        <taxon>Euthyneura</taxon>
        <taxon>Panpulmonata</taxon>
        <taxon>Eupulmonata</taxon>
        <taxon>Stylommatophora</taxon>
        <taxon>Helicina</taxon>
        <taxon>Helicoidea</taxon>
        <taxon>Geomitridae</taxon>
        <taxon>Candidula</taxon>
    </lineage>
</organism>
<evidence type="ECO:0000256" key="1">
    <source>
        <dbReference type="ARBA" id="ARBA00022723"/>
    </source>
</evidence>
<proteinExistence type="predicted"/>
<dbReference type="PANTHER" id="PTHR46728">
    <property type="entry name" value="AN1-TYPE ZINC FINGER PROTEIN 4"/>
    <property type="match status" value="1"/>
</dbReference>
<evidence type="ECO:0000256" key="2">
    <source>
        <dbReference type="ARBA" id="ARBA00022771"/>
    </source>
</evidence>
<feature type="region of interest" description="Disordered" evidence="5">
    <location>
        <begin position="37"/>
        <end position="57"/>
    </location>
</feature>
<evidence type="ECO:0000256" key="5">
    <source>
        <dbReference type="SAM" id="MobiDB-lite"/>
    </source>
</evidence>
<dbReference type="PANTHER" id="PTHR46728:SF1">
    <property type="entry name" value="AN1-TYPE ZINC FINGER PROTEIN 4"/>
    <property type="match status" value="1"/>
</dbReference>
<feature type="region of interest" description="Disordered" evidence="5">
    <location>
        <begin position="252"/>
        <end position="277"/>
    </location>
</feature>
<feature type="non-terminal residue" evidence="7">
    <location>
        <position position="1"/>
    </location>
</feature>
<dbReference type="EMBL" id="CAJHNH020003068">
    <property type="protein sequence ID" value="CAG5128449.1"/>
    <property type="molecule type" value="Genomic_DNA"/>
</dbReference>
<reference evidence="7" key="1">
    <citation type="submission" date="2021-04" db="EMBL/GenBank/DDBJ databases">
        <authorList>
            <consortium name="Molecular Ecology Group"/>
        </authorList>
    </citation>
    <scope>NUCLEOTIDE SEQUENCE</scope>
</reference>
<dbReference type="SMART" id="SM00154">
    <property type="entry name" value="ZnF_AN1"/>
    <property type="match status" value="1"/>
</dbReference>
<dbReference type="Gene3D" id="4.10.1110.10">
    <property type="entry name" value="AN1-like Zinc finger"/>
    <property type="match status" value="1"/>
</dbReference>
<evidence type="ECO:0000313" key="7">
    <source>
        <dbReference type="EMBL" id="CAG5128449.1"/>
    </source>
</evidence>
<evidence type="ECO:0000259" key="6">
    <source>
        <dbReference type="PROSITE" id="PS51039"/>
    </source>
</evidence>
<dbReference type="InterPro" id="IPR053061">
    <property type="entry name" value="AN1-type_zinc_finger"/>
</dbReference>
<accession>A0A8S3ZGM8</accession>
<keyword evidence="1" id="KW-0479">Metal-binding</keyword>
<keyword evidence="8" id="KW-1185">Reference proteome</keyword>
<name>A0A8S3ZGM8_9EUPU</name>
<evidence type="ECO:0000313" key="8">
    <source>
        <dbReference type="Proteomes" id="UP000678393"/>
    </source>
</evidence>
<feature type="domain" description="AN1-type" evidence="6">
    <location>
        <begin position="408"/>
        <end position="455"/>
    </location>
</feature>
<evidence type="ECO:0000256" key="4">
    <source>
        <dbReference type="PROSITE-ProRule" id="PRU00449"/>
    </source>
</evidence>
<dbReference type="Pfam" id="PF01428">
    <property type="entry name" value="zf-AN1"/>
    <property type="match status" value="1"/>
</dbReference>
<feature type="region of interest" description="Disordered" evidence="5">
    <location>
        <begin position="1"/>
        <end position="24"/>
    </location>
</feature>
<dbReference type="InterPro" id="IPR035896">
    <property type="entry name" value="AN1-like_Znf"/>
</dbReference>
<evidence type="ECO:0000256" key="3">
    <source>
        <dbReference type="ARBA" id="ARBA00022833"/>
    </source>
</evidence>